<proteinExistence type="predicted"/>
<dbReference type="PANTHER" id="PTHR46205">
    <property type="entry name" value="LOQUACIOUS, ISOFORM B"/>
    <property type="match status" value="1"/>
</dbReference>
<dbReference type="EMBL" id="JAUJYO010000006">
    <property type="protein sequence ID" value="KAK1313393.1"/>
    <property type="molecule type" value="Genomic_DNA"/>
</dbReference>
<dbReference type="GO" id="GO:0003723">
    <property type="term" value="F:RNA binding"/>
    <property type="evidence" value="ECO:0007669"/>
    <property type="project" value="UniProtKB-UniRule"/>
</dbReference>
<reference evidence="4" key="2">
    <citation type="submission" date="2023-06" db="EMBL/GenBank/DDBJ databases">
        <authorList>
            <person name="Ma L."/>
            <person name="Liu K.-W."/>
            <person name="Li Z."/>
            <person name="Hsiao Y.-Y."/>
            <person name="Qi Y."/>
            <person name="Fu T."/>
            <person name="Tang G."/>
            <person name="Zhang D."/>
            <person name="Sun W.-H."/>
            <person name="Liu D.-K."/>
            <person name="Li Y."/>
            <person name="Chen G.-Z."/>
            <person name="Liu X.-D."/>
            <person name="Liao X.-Y."/>
            <person name="Jiang Y.-T."/>
            <person name="Yu X."/>
            <person name="Hao Y."/>
            <person name="Huang J."/>
            <person name="Zhao X.-W."/>
            <person name="Ke S."/>
            <person name="Chen Y.-Y."/>
            <person name="Wu W.-L."/>
            <person name="Hsu J.-L."/>
            <person name="Lin Y.-F."/>
            <person name="Huang M.-D."/>
            <person name="Li C.-Y."/>
            <person name="Huang L."/>
            <person name="Wang Z.-W."/>
            <person name="Zhao X."/>
            <person name="Zhong W.-Y."/>
            <person name="Peng D.-H."/>
            <person name="Ahmad S."/>
            <person name="Lan S."/>
            <person name="Zhang J.-S."/>
            <person name="Tsai W.-C."/>
            <person name="Van De Peer Y."/>
            <person name="Liu Z.-J."/>
        </authorList>
    </citation>
    <scope>NUCLEOTIDE SEQUENCE</scope>
    <source>
        <strain evidence="4">CP</strain>
        <tissue evidence="4">Leaves</tissue>
    </source>
</reference>
<organism evidence="4 5">
    <name type="scientific">Acorus calamus</name>
    <name type="common">Sweet flag</name>
    <dbReference type="NCBI Taxonomy" id="4465"/>
    <lineage>
        <taxon>Eukaryota</taxon>
        <taxon>Viridiplantae</taxon>
        <taxon>Streptophyta</taxon>
        <taxon>Embryophyta</taxon>
        <taxon>Tracheophyta</taxon>
        <taxon>Spermatophyta</taxon>
        <taxon>Magnoliopsida</taxon>
        <taxon>Liliopsida</taxon>
        <taxon>Acoraceae</taxon>
        <taxon>Acorus</taxon>
    </lineage>
</organism>
<name>A0AAV9EIR0_ACOCL</name>
<dbReference type="Gene3D" id="3.30.160.20">
    <property type="match status" value="1"/>
</dbReference>
<dbReference type="AlphaFoldDB" id="A0AAV9EIR0"/>
<evidence type="ECO:0000256" key="2">
    <source>
        <dbReference type="PROSITE-ProRule" id="PRU00266"/>
    </source>
</evidence>
<evidence type="ECO:0000256" key="1">
    <source>
        <dbReference type="ARBA" id="ARBA00022884"/>
    </source>
</evidence>
<dbReference type="InterPro" id="IPR014720">
    <property type="entry name" value="dsRBD_dom"/>
</dbReference>
<keyword evidence="1 2" id="KW-0694">RNA-binding</keyword>
<feature type="domain" description="DRBM" evidence="3">
    <location>
        <begin position="137"/>
        <end position="207"/>
    </location>
</feature>
<evidence type="ECO:0000313" key="5">
    <source>
        <dbReference type="Proteomes" id="UP001180020"/>
    </source>
</evidence>
<dbReference type="InterPro" id="IPR051247">
    <property type="entry name" value="RLC_Component"/>
</dbReference>
<keyword evidence="5" id="KW-1185">Reference proteome</keyword>
<comment type="caution">
    <text evidence="4">The sequence shown here is derived from an EMBL/GenBank/DDBJ whole genome shotgun (WGS) entry which is preliminary data.</text>
</comment>
<reference evidence="4" key="1">
    <citation type="journal article" date="2023" name="Nat. Commun.">
        <title>Diploid and tetraploid genomes of Acorus and the evolution of monocots.</title>
        <authorList>
            <person name="Ma L."/>
            <person name="Liu K.W."/>
            <person name="Li Z."/>
            <person name="Hsiao Y.Y."/>
            <person name="Qi Y."/>
            <person name="Fu T."/>
            <person name="Tang G.D."/>
            <person name="Zhang D."/>
            <person name="Sun W.H."/>
            <person name="Liu D.K."/>
            <person name="Li Y."/>
            <person name="Chen G.Z."/>
            <person name="Liu X.D."/>
            <person name="Liao X.Y."/>
            <person name="Jiang Y.T."/>
            <person name="Yu X."/>
            <person name="Hao Y."/>
            <person name="Huang J."/>
            <person name="Zhao X.W."/>
            <person name="Ke S."/>
            <person name="Chen Y.Y."/>
            <person name="Wu W.L."/>
            <person name="Hsu J.L."/>
            <person name="Lin Y.F."/>
            <person name="Huang M.D."/>
            <person name="Li C.Y."/>
            <person name="Huang L."/>
            <person name="Wang Z.W."/>
            <person name="Zhao X."/>
            <person name="Zhong W.Y."/>
            <person name="Peng D.H."/>
            <person name="Ahmad S."/>
            <person name="Lan S."/>
            <person name="Zhang J.S."/>
            <person name="Tsai W.C."/>
            <person name="Van de Peer Y."/>
            <person name="Liu Z.J."/>
        </authorList>
    </citation>
    <scope>NUCLEOTIDE SEQUENCE</scope>
    <source>
        <strain evidence="4">CP</strain>
    </source>
</reference>
<dbReference type="SUPFAM" id="SSF54768">
    <property type="entry name" value="dsRNA-binding domain-like"/>
    <property type="match status" value="2"/>
</dbReference>
<dbReference type="Proteomes" id="UP001180020">
    <property type="component" value="Unassembled WGS sequence"/>
</dbReference>
<accession>A0AAV9EIR0</accession>
<evidence type="ECO:0000259" key="3">
    <source>
        <dbReference type="PROSITE" id="PS50137"/>
    </source>
</evidence>
<evidence type="ECO:0000313" key="4">
    <source>
        <dbReference type="EMBL" id="KAK1313393.1"/>
    </source>
</evidence>
<dbReference type="PROSITE" id="PS50137">
    <property type="entry name" value="DS_RBD"/>
    <property type="match status" value="2"/>
</dbReference>
<protein>
    <submittedName>
        <fullName evidence="4">RNA polymerase II C-terminal domain phosphatase-like 1</fullName>
    </submittedName>
</protein>
<sequence>MGSLVNYFLGSLETHDAFFFGVFRGEFSCGLYDLDDGFSGEKIEGIGKTRKEAQHRAAESSLKYLANKYLSLISLDPNALQGEYSKLCHSIESGSVRDPNSFGYPIFPKDDTSQIAKNSNQLRFIDQRFDGFKNSVSSVATLKELCTLEGLSLRFTERPSLSTDSGQKGEIFAQVEIGEQVLGKGIGSTWDEAKEQAAEEALGRIQYMLGQKRIGSPRLQANLYEHSMPKFSRVLQRTPSSDRYYKNGVSIP</sequence>
<feature type="domain" description="DRBM" evidence="3">
    <location>
        <begin position="44"/>
        <end position="67"/>
    </location>
</feature>
<dbReference type="PANTHER" id="PTHR46205:SF3">
    <property type="entry name" value="LOQUACIOUS, ISOFORM B"/>
    <property type="match status" value="1"/>
</dbReference>
<gene>
    <name evidence="4" type="primary">CPL1</name>
    <name evidence="4" type="ORF">QJS10_CPA06g00412</name>
</gene>